<feature type="signal peptide" evidence="1">
    <location>
        <begin position="1"/>
        <end position="26"/>
    </location>
</feature>
<gene>
    <name evidence="2" type="ORF">TRAPUB_10489</name>
</gene>
<sequence>MQWLFGVRCGWVGWSCLAFAFAPADASATSPAPREPLLWPRPVAAEPQLNLGARSGVLRAAFPATVRSAADA</sequence>
<protein>
    <submittedName>
        <fullName evidence="2">Uncharacterized protein</fullName>
    </submittedName>
</protein>
<dbReference type="Proteomes" id="UP000184267">
    <property type="component" value="Unassembled WGS sequence"/>
</dbReference>
<accession>A0A1M2VZ78</accession>
<reference evidence="2 3" key="1">
    <citation type="submission" date="2016-10" db="EMBL/GenBank/DDBJ databases">
        <title>Genome sequence of the basidiomycete white-rot fungus Trametes pubescens.</title>
        <authorList>
            <person name="Makela M.R."/>
            <person name="Granchi Z."/>
            <person name="Peng M."/>
            <person name="De Vries R.P."/>
            <person name="Grigoriev I."/>
            <person name="Riley R."/>
            <person name="Hilden K."/>
        </authorList>
    </citation>
    <scope>NUCLEOTIDE SEQUENCE [LARGE SCALE GENOMIC DNA]</scope>
    <source>
        <strain evidence="2 3">FBCC735</strain>
    </source>
</reference>
<name>A0A1M2VZ78_TRAPU</name>
<dbReference type="EMBL" id="MNAD01000443">
    <property type="protein sequence ID" value="OJT12924.1"/>
    <property type="molecule type" value="Genomic_DNA"/>
</dbReference>
<keyword evidence="1" id="KW-0732">Signal</keyword>
<feature type="chain" id="PRO_5012634843" evidence="1">
    <location>
        <begin position="27"/>
        <end position="72"/>
    </location>
</feature>
<evidence type="ECO:0000256" key="1">
    <source>
        <dbReference type="SAM" id="SignalP"/>
    </source>
</evidence>
<dbReference type="AlphaFoldDB" id="A0A1M2VZ78"/>
<evidence type="ECO:0000313" key="3">
    <source>
        <dbReference type="Proteomes" id="UP000184267"/>
    </source>
</evidence>
<comment type="caution">
    <text evidence="2">The sequence shown here is derived from an EMBL/GenBank/DDBJ whole genome shotgun (WGS) entry which is preliminary data.</text>
</comment>
<keyword evidence="3" id="KW-1185">Reference proteome</keyword>
<evidence type="ECO:0000313" key="2">
    <source>
        <dbReference type="EMBL" id="OJT12924.1"/>
    </source>
</evidence>
<proteinExistence type="predicted"/>
<organism evidence="2 3">
    <name type="scientific">Trametes pubescens</name>
    <name type="common">White-rot fungus</name>
    <dbReference type="NCBI Taxonomy" id="154538"/>
    <lineage>
        <taxon>Eukaryota</taxon>
        <taxon>Fungi</taxon>
        <taxon>Dikarya</taxon>
        <taxon>Basidiomycota</taxon>
        <taxon>Agaricomycotina</taxon>
        <taxon>Agaricomycetes</taxon>
        <taxon>Polyporales</taxon>
        <taxon>Polyporaceae</taxon>
        <taxon>Trametes</taxon>
    </lineage>
</organism>